<dbReference type="RefSeq" id="WP_019597581.1">
    <property type="nucleotide sequence ID" value="NZ_FNQC01000006.1"/>
</dbReference>
<gene>
    <name evidence="3" type="ORF">SAMN05444412_10617</name>
</gene>
<keyword evidence="2" id="KW-0472">Membrane</keyword>
<evidence type="ECO:0000313" key="4">
    <source>
        <dbReference type="Proteomes" id="UP000199663"/>
    </source>
</evidence>
<feature type="coiled-coil region" evidence="1">
    <location>
        <begin position="41"/>
        <end position="68"/>
    </location>
</feature>
<sequence>MGKFLKYSKNFYFVFTLLFILWMLFIDSNDFVSQFRLGSKLSELKKQKEFYQDKKEVIKADREELMSNNDLLEKFARERYLMKRKTEDLYVIVKE</sequence>
<accession>A0A1H3QCZ7</accession>
<keyword evidence="1" id="KW-0175">Coiled coil</keyword>
<comment type="caution">
    <text evidence="3">The sequence shown here is derived from an EMBL/GenBank/DDBJ whole genome shotgun (WGS) entry which is preliminary data.</text>
</comment>
<name>A0A1H3QCZ7_9BACT</name>
<protein>
    <submittedName>
        <fullName evidence="3">Septum formation initiator</fullName>
    </submittedName>
</protein>
<evidence type="ECO:0000313" key="3">
    <source>
        <dbReference type="EMBL" id="SDZ11133.1"/>
    </source>
</evidence>
<organism evidence="3 4">
    <name type="scientific">Rhodonellum ikkaensis</name>
    <dbReference type="NCBI Taxonomy" id="336829"/>
    <lineage>
        <taxon>Bacteria</taxon>
        <taxon>Pseudomonadati</taxon>
        <taxon>Bacteroidota</taxon>
        <taxon>Cytophagia</taxon>
        <taxon>Cytophagales</taxon>
        <taxon>Cytophagaceae</taxon>
        <taxon>Rhodonellum</taxon>
    </lineage>
</organism>
<keyword evidence="2" id="KW-1133">Transmembrane helix</keyword>
<keyword evidence="4" id="KW-1185">Reference proteome</keyword>
<feature type="transmembrane region" description="Helical" evidence="2">
    <location>
        <begin position="12"/>
        <end position="32"/>
    </location>
</feature>
<dbReference type="EMBL" id="FNQC01000006">
    <property type="protein sequence ID" value="SDZ11133.1"/>
    <property type="molecule type" value="Genomic_DNA"/>
</dbReference>
<proteinExistence type="predicted"/>
<dbReference type="Proteomes" id="UP000199663">
    <property type="component" value="Unassembled WGS sequence"/>
</dbReference>
<evidence type="ECO:0000256" key="1">
    <source>
        <dbReference type="SAM" id="Coils"/>
    </source>
</evidence>
<evidence type="ECO:0000256" key="2">
    <source>
        <dbReference type="SAM" id="Phobius"/>
    </source>
</evidence>
<keyword evidence="2" id="KW-0812">Transmembrane</keyword>
<reference evidence="3 4" key="1">
    <citation type="submission" date="2016-10" db="EMBL/GenBank/DDBJ databases">
        <authorList>
            <person name="Varghese N."/>
            <person name="Submissions S."/>
        </authorList>
    </citation>
    <scope>NUCLEOTIDE SEQUENCE [LARGE SCALE GENOMIC DNA]</scope>
    <source>
        <strain evidence="3 4">DSM 17997</strain>
    </source>
</reference>